<dbReference type="GO" id="GO:0008375">
    <property type="term" value="F:acetylglucosaminyltransferase activity"/>
    <property type="evidence" value="ECO:0007669"/>
    <property type="project" value="TreeGrafter"/>
</dbReference>
<dbReference type="Pfam" id="PF02485">
    <property type="entry name" value="Branch"/>
    <property type="match status" value="1"/>
</dbReference>
<dbReference type="PANTHER" id="PTHR19297">
    <property type="entry name" value="GLYCOSYLTRANSFERASE 14 FAMILY MEMBER"/>
    <property type="match status" value="1"/>
</dbReference>
<evidence type="ECO:0000256" key="3">
    <source>
        <dbReference type="ARBA" id="ARBA00022676"/>
    </source>
</evidence>
<feature type="transmembrane region" description="Helical" evidence="11">
    <location>
        <begin position="6"/>
        <end position="23"/>
    </location>
</feature>
<evidence type="ECO:0008006" key="14">
    <source>
        <dbReference type="Google" id="ProtNLM"/>
    </source>
</evidence>
<accession>A0AAN8KHM8</accession>
<dbReference type="InterPro" id="IPR003406">
    <property type="entry name" value="Glyco_trans_14"/>
</dbReference>
<keyword evidence="8 11" id="KW-0472">Membrane</keyword>
<proteinExistence type="inferred from homology"/>
<evidence type="ECO:0000313" key="13">
    <source>
        <dbReference type="Proteomes" id="UP001347796"/>
    </source>
</evidence>
<evidence type="ECO:0000256" key="7">
    <source>
        <dbReference type="ARBA" id="ARBA00022989"/>
    </source>
</evidence>
<evidence type="ECO:0000256" key="10">
    <source>
        <dbReference type="ARBA" id="ARBA00038150"/>
    </source>
</evidence>
<evidence type="ECO:0000256" key="2">
    <source>
        <dbReference type="ARBA" id="ARBA00004922"/>
    </source>
</evidence>
<reference evidence="12 13" key="1">
    <citation type="submission" date="2024-01" db="EMBL/GenBank/DDBJ databases">
        <title>The genome of the rayed Mediterranean limpet Patella caerulea (Linnaeus, 1758).</title>
        <authorList>
            <person name="Anh-Thu Weber A."/>
            <person name="Halstead-Nussloch G."/>
        </authorList>
    </citation>
    <scope>NUCLEOTIDE SEQUENCE [LARGE SCALE GENOMIC DNA]</scope>
    <source>
        <strain evidence="12">AATW-2023a</strain>
        <tissue evidence="12">Whole specimen</tissue>
    </source>
</reference>
<comment type="caution">
    <text evidence="12">The sequence shown here is derived from an EMBL/GenBank/DDBJ whole genome shotgun (WGS) entry which is preliminary data.</text>
</comment>
<dbReference type="EMBL" id="JAZGQO010000002">
    <property type="protein sequence ID" value="KAK6192414.1"/>
    <property type="molecule type" value="Genomic_DNA"/>
</dbReference>
<dbReference type="GO" id="GO:0016020">
    <property type="term" value="C:membrane"/>
    <property type="evidence" value="ECO:0007669"/>
    <property type="project" value="UniProtKB-SubCell"/>
</dbReference>
<keyword evidence="7 11" id="KW-1133">Transmembrane helix</keyword>
<evidence type="ECO:0000256" key="11">
    <source>
        <dbReference type="SAM" id="Phobius"/>
    </source>
</evidence>
<dbReference type="Proteomes" id="UP001347796">
    <property type="component" value="Unassembled WGS sequence"/>
</dbReference>
<evidence type="ECO:0000256" key="9">
    <source>
        <dbReference type="ARBA" id="ARBA00023180"/>
    </source>
</evidence>
<evidence type="ECO:0000256" key="8">
    <source>
        <dbReference type="ARBA" id="ARBA00023136"/>
    </source>
</evidence>
<organism evidence="12 13">
    <name type="scientific">Patella caerulea</name>
    <name type="common">Rayed Mediterranean limpet</name>
    <dbReference type="NCBI Taxonomy" id="87958"/>
    <lineage>
        <taxon>Eukaryota</taxon>
        <taxon>Metazoa</taxon>
        <taxon>Spiralia</taxon>
        <taxon>Lophotrochozoa</taxon>
        <taxon>Mollusca</taxon>
        <taxon>Gastropoda</taxon>
        <taxon>Patellogastropoda</taxon>
        <taxon>Patelloidea</taxon>
        <taxon>Patellidae</taxon>
        <taxon>Patella</taxon>
    </lineage>
</organism>
<keyword evidence="9" id="KW-0325">Glycoprotein</keyword>
<evidence type="ECO:0000256" key="6">
    <source>
        <dbReference type="ARBA" id="ARBA00022968"/>
    </source>
</evidence>
<keyword evidence="5 11" id="KW-0812">Transmembrane</keyword>
<gene>
    <name evidence="12" type="ORF">SNE40_003883</name>
</gene>
<keyword evidence="3" id="KW-0328">Glycosyltransferase</keyword>
<keyword evidence="6" id="KW-0735">Signal-anchor</keyword>
<evidence type="ECO:0000256" key="5">
    <source>
        <dbReference type="ARBA" id="ARBA00022692"/>
    </source>
</evidence>
<comment type="subcellular location">
    <subcellularLocation>
        <location evidence="1">Membrane</location>
        <topology evidence="1">Single-pass type II membrane protein</topology>
    </subcellularLocation>
</comment>
<dbReference type="AlphaFoldDB" id="A0AAN8KHM8"/>
<sequence length="555" mass="64423">MNGYVLRMLFVAYLITLAVVIYLNSIPKTIHIYHDSSAPFIMKGLDSEDATMESRNPKIISALKYIEKSSDDVPVPKQLHFSNSENVKLKGIEMEAIGSRTTQTNTGNNDRKSSTLLIHDDVRFNGHGSGMVTTIHPTTAQRERTTRNNSSHLVHDDVIFNVTLLELYHNTTMKYRRSGICPGLFANDSRSLKEAITFSKSFDRDFHLDLKLFPTITKNCKQYKSKRGFIEKNSSTEELEFPLAFSILTYNNIEQFERMLRVLHVPQNVYCIHVDNKSSDHFKNAVKSITNCFPNVFIASKLETIVYASITRLQADINCMADLLQRKEKWRYLLNFAASEMPLKSNIEMVQTLKLFGGANDIHEVFTNRVKHRYLYKYVIDNNRLYRGQEFLSLPPFNLTIVKGQAYNLFSREFVEFAMKNKIAKRFLKWCGDTYSPDEHYWATLNNLYHNPFLDTPGGYKGHPDKKQYVTRYINWHTSYDHCYGQYVRSICVFGYGDLPLLKRKGHFGANKFDVRRDPIAYSCMEELLNQRVQHPKPVDPKHWKNLNFIQNSNT</sequence>
<evidence type="ECO:0000256" key="1">
    <source>
        <dbReference type="ARBA" id="ARBA00004606"/>
    </source>
</evidence>
<name>A0AAN8KHM8_PATCE</name>
<evidence type="ECO:0000313" key="12">
    <source>
        <dbReference type="EMBL" id="KAK6192414.1"/>
    </source>
</evidence>
<dbReference type="PANTHER" id="PTHR19297:SF181">
    <property type="entry name" value="PROTEIN XYLOSYLTRANSFERASE"/>
    <property type="match status" value="1"/>
</dbReference>
<comment type="similarity">
    <text evidence="10">Belongs to the glycosyltransferase 14 family.</text>
</comment>
<comment type="pathway">
    <text evidence="2">Protein modification; protein glycosylation.</text>
</comment>
<evidence type="ECO:0000256" key="4">
    <source>
        <dbReference type="ARBA" id="ARBA00022679"/>
    </source>
</evidence>
<keyword evidence="4" id="KW-0808">Transferase</keyword>
<keyword evidence="13" id="KW-1185">Reference proteome</keyword>
<protein>
    <recommendedName>
        <fullName evidence="14">Beta-1,3-galactosyl-O-glycosyl-glycoprotein beta-1,6-N-acetylglucosaminyltransferase</fullName>
    </recommendedName>
</protein>